<dbReference type="RefSeq" id="WP_113797766.1">
    <property type="nucleotide sequence ID" value="NZ_SYUT01000040.1"/>
</dbReference>
<dbReference type="SUPFAM" id="SSF143631">
    <property type="entry name" value="ApbE-like"/>
    <property type="match status" value="1"/>
</dbReference>
<accession>A0A0H3ZS16</accession>
<proteinExistence type="inferred from homology"/>
<evidence type="ECO:0000313" key="13">
    <source>
        <dbReference type="EMBL" id="AKN37252.1"/>
    </source>
</evidence>
<keyword evidence="6 11" id="KW-0479">Metal-binding</keyword>
<evidence type="ECO:0000256" key="3">
    <source>
        <dbReference type="ARBA" id="ARBA00016337"/>
    </source>
</evidence>
<feature type="binding site" evidence="12">
    <location>
        <position position="267"/>
    </location>
    <ligand>
        <name>Mg(2+)</name>
        <dbReference type="ChEBI" id="CHEBI:18420"/>
    </ligand>
</feature>
<evidence type="ECO:0000256" key="8">
    <source>
        <dbReference type="ARBA" id="ARBA00022842"/>
    </source>
</evidence>
<dbReference type="PANTHER" id="PTHR30040">
    <property type="entry name" value="THIAMINE BIOSYNTHESIS LIPOPROTEIN APBE"/>
    <property type="match status" value="1"/>
</dbReference>
<evidence type="ECO:0000256" key="9">
    <source>
        <dbReference type="ARBA" id="ARBA00031306"/>
    </source>
</evidence>
<dbReference type="EMBL" id="KP795527">
    <property type="protein sequence ID" value="AKN37252.1"/>
    <property type="molecule type" value="Genomic_DNA"/>
</dbReference>
<comment type="cofactor">
    <cofactor evidence="12">
        <name>Mg(2+)</name>
        <dbReference type="ChEBI" id="CHEBI:18420"/>
    </cofactor>
    <cofactor evidence="12">
        <name>Mn(2+)</name>
        <dbReference type="ChEBI" id="CHEBI:29035"/>
    </cofactor>
    <text evidence="12">Magnesium. Can also use manganese.</text>
</comment>
<evidence type="ECO:0000256" key="2">
    <source>
        <dbReference type="ARBA" id="ARBA00011955"/>
    </source>
</evidence>
<evidence type="ECO:0000256" key="6">
    <source>
        <dbReference type="ARBA" id="ARBA00022723"/>
    </source>
</evidence>
<comment type="similarity">
    <text evidence="1 11">Belongs to the ApbE family.</text>
</comment>
<dbReference type="Gene3D" id="3.10.520.10">
    <property type="entry name" value="ApbE-like domains"/>
    <property type="match status" value="1"/>
</dbReference>
<comment type="catalytic activity">
    <reaction evidence="10 11">
        <text>L-threonyl-[protein] + FAD = FMN-L-threonyl-[protein] + AMP + H(+)</text>
        <dbReference type="Rhea" id="RHEA:36847"/>
        <dbReference type="Rhea" id="RHEA-COMP:11060"/>
        <dbReference type="Rhea" id="RHEA-COMP:11061"/>
        <dbReference type="ChEBI" id="CHEBI:15378"/>
        <dbReference type="ChEBI" id="CHEBI:30013"/>
        <dbReference type="ChEBI" id="CHEBI:57692"/>
        <dbReference type="ChEBI" id="CHEBI:74257"/>
        <dbReference type="ChEBI" id="CHEBI:456215"/>
        <dbReference type="EC" id="2.7.1.180"/>
    </reaction>
</comment>
<evidence type="ECO:0000256" key="1">
    <source>
        <dbReference type="ARBA" id="ARBA00008282"/>
    </source>
</evidence>
<dbReference type="GO" id="GO:0016740">
    <property type="term" value="F:transferase activity"/>
    <property type="evidence" value="ECO:0007669"/>
    <property type="project" value="UniProtKB-UniRule"/>
</dbReference>
<evidence type="ECO:0000256" key="7">
    <source>
        <dbReference type="ARBA" id="ARBA00022827"/>
    </source>
</evidence>
<dbReference type="PANTHER" id="PTHR30040:SF2">
    <property type="entry name" value="FAD:PROTEIN FMN TRANSFERASE"/>
    <property type="match status" value="1"/>
</dbReference>
<dbReference type="EC" id="2.7.1.180" evidence="2 11"/>
<feature type="binding site" evidence="12">
    <location>
        <position position="147"/>
    </location>
    <ligand>
        <name>Mg(2+)</name>
        <dbReference type="ChEBI" id="CHEBI:18420"/>
    </ligand>
</feature>
<keyword evidence="4 11" id="KW-0285">Flavoprotein</keyword>
<protein>
    <recommendedName>
        <fullName evidence="3 11">FAD:protein FMN transferase</fullName>
        <ecNumber evidence="2 11">2.7.1.180</ecNumber>
    </recommendedName>
    <alternativeName>
        <fullName evidence="9 11">Flavin transferase</fullName>
    </alternativeName>
</protein>
<reference evidence="13" key="1">
    <citation type="journal article" date="2015" name="MBio">
        <title>Eco-Evolutionary Dynamics of Episomes among Ecologically Cohesive Bacterial Populations.</title>
        <authorList>
            <person name="Xue H."/>
            <person name="Cordero O.X."/>
            <person name="Camas F.M."/>
            <person name="Trimble W."/>
            <person name="Meyer F."/>
            <person name="Guglielmini J."/>
            <person name="Rocha E.P."/>
            <person name="Polz M.F."/>
        </authorList>
    </citation>
    <scope>NUCLEOTIDE SEQUENCE</scope>
    <source>
        <strain evidence="13">FF_110</strain>
    </source>
</reference>
<sequence>MLSYKTRFKMMGTIIDLTIHHPNGESLLTDCYLQLERFAQRFTVNQSHSELMNVNHNAGIRPVRVKADLYELIKKAKTASMDNSNPFNIAIGPLIKTWRIGFNDAKLPTDRELMNILDIVDPSHIVLDDLYQTIFLTKPGMEIDLGAIAKGYFADQIKEYLVSHNVKHGCINLGGNVLTIGYAPNNAIQAWNVGIQDPLSPRGEVCRIVPLQGQSMVTSGINERYLEHGGLRYHHLIDAKTGKPINTDIASVTIISNLSVDGEIWSTAGFLSTVDDSLAYLNKQLDIEAVLISETGVVSITNGLKDDGRYIQKK</sequence>
<evidence type="ECO:0000256" key="5">
    <source>
        <dbReference type="ARBA" id="ARBA00022679"/>
    </source>
</evidence>
<dbReference type="OrthoDB" id="9778595at2"/>
<keyword evidence="5 11" id="KW-0808">Transferase</keyword>
<dbReference type="AlphaFoldDB" id="A0A0H3ZS16"/>
<keyword evidence="8 11" id="KW-0460">Magnesium</keyword>
<dbReference type="PIRSF" id="PIRSF006268">
    <property type="entry name" value="ApbE"/>
    <property type="match status" value="1"/>
</dbReference>
<name>A0A0H3ZS16_9VIBR</name>
<evidence type="ECO:0000256" key="10">
    <source>
        <dbReference type="ARBA" id="ARBA00048540"/>
    </source>
</evidence>
<dbReference type="Pfam" id="PF02424">
    <property type="entry name" value="ApbE"/>
    <property type="match status" value="1"/>
</dbReference>
<evidence type="ECO:0000256" key="12">
    <source>
        <dbReference type="PIRSR" id="PIRSR006268-2"/>
    </source>
</evidence>
<evidence type="ECO:0000256" key="11">
    <source>
        <dbReference type="PIRNR" id="PIRNR006268"/>
    </source>
</evidence>
<dbReference type="GO" id="GO:0046872">
    <property type="term" value="F:metal ion binding"/>
    <property type="evidence" value="ECO:0007669"/>
    <property type="project" value="UniProtKB-UniRule"/>
</dbReference>
<dbReference type="InterPro" id="IPR024932">
    <property type="entry name" value="ApbE"/>
</dbReference>
<keyword evidence="7 11" id="KW-0274">FAD</keyword>
<organism evidence="13">
    <name type="scientific">Vibrio genomosp. F6</name>
    <dbReference type="NCBI Taxonomy" id="723172"/>
    <lineage>
        <taxon>Bacteria</taxon>
        <taxon>Pseudomonadati</taxon>
        <taxon>Pseudomonadota</taxon>
        <taxon>Gammaproteobacteria</taxon>
        <taxon>Vibrionales</taxon>
        <taxon>Vibrionaceae</taxon>
        <taxon>Vibrio</taxon>
    </lineage>
</organism>
<dbReference type="InterPro" id="IPR003374">
    <property type="entry name" value="ApbE-like_sf"/>
</dbReference>
<evidence type="ECO:0000256" key="4">
    <source>
        <dbReference type="ARBA" id="ARBA00022630"/>
    </source>
</evidence>